<evidence type="ECO:0000256" key="3">
    <source>
        <dbReference type="ARBA" id="ARBA00023125"/>
    </source>
</evidence>
<dbReference type="HOGENOM" id="CLU_007003_8_2_1"/>
<dbReference type="GO" id="GO:0000981">
    <property type="term" value="F:DNA-binding transcription factor activity, RNA polymerase II-specific"/>
    <property type="evidence" value="ECO:0007669"/>
    <property type="project" value="InterPro"/>
</dbReference>
<evidence type="ECO:0000313" key="9">
    <source>
        <dbReference type="Proteomes" id="UP000000560"/>
    </source>
</evidence>
<dbReference type="PROSITE" id="PS50048">
    <property type="entry name" value="ZN2_CY6_FUNGAL_2"/>
    <property type="match status" value="1"/>
</dbReference>
<dbReference type="STRING" id="227321.Q5B0H5"/>
<dbReference type="GeneID" id="2870931"/>
<reference evidence="9" key="2">
    <citation type="journal article" date="2009" name="Fungal Genet. Biol.">
        <title>The 2008 update of the Aspergillus nidulans genome annotation: a community effort.</title>
        <authorList>
            <person name="Wortman J.R."/>
            <person name="Gilsenan J.M."/>
            <person name="Joardar V."/>
            <person name="Deegan J."/>
            <person name="Clutterbuck J."/>
            <person name="Andersen M.R."/>
            <person name="Archer D."/>
            <person name="Bencina M."/>
            <person name="Braus G."/>
            <person name="Coutinho P."/>
            <person name="von Dohren H."/>
            <person name="Doonan J."/>
            <person name="Driessen A.J."/>
            <person name="Durek P."/>
            <person name="Espeso E."/>
            <person name="Fekete E."/>
            <person name="Flipphi M."/>
            <person name="Estrada C.G."/>
            <person name="Geysens S."/>
            <person name="Goldman G."/>
            <person name="de Groot P.W."/>
            <person name="Hansen K."/>
            <person name="Harris S.D."/>
            <person name="Heinekamp T."/>
            <person name="Helmstaedt K."/>
            <person name="Henrissat B."/>
            <person name="Hofmann G."/>
            <person name="Homan T."/>
            <person name="Horio T."/>
            <person name="Horiuchi H."/>
            <person name="James S."/>
            <person name="Jones M."/>
            <person name="Karaffa L."/>
            <person name="Karanyi Z."/>
            <person name="Kato M."/>
            <person name="Keller N."/>
            <person name="Kelly D.E."/>
            <person name="Kiel J.A."/>
            <person name="Kim J.M."/>
            <person name="van der Klei I.J."/>
            <person name="Klis F.M."/>
            <person name="Kovalchuk A."/>
            <person name="Krasevec N."/>
            <person name="Kubicek C.P."/>
            <person name="Liu B."/>
            <person name="Maccabe A."/>
            <person name="Meyer V."/>
            <person name="Mirabito P."/>
            <person name="Miskei M."/>
            <person name="Mos M."/>
            <person name="Mullins J."/>
            <person name="Nelson D.R."/>
            <person name="Nielsen J."/>
            <person name="Oakley B.R."/>
            <person name="Osmani S.A."/>
            <person name="Pakula T."/>
            <person name="Paszewski A."/>
            <person name="Paulsen I."/>
            <person name="Pilsyk S."/>
            <person name="Pocsi I."/>
            <person name="Punt P.J."/>
            <person name="Ram A.F."/>
            <person name="Ren Q."/>
            <person name="Robellet X."/>
            <person name="Robson G."/>
            <person name="Seiboth B."/>
            <person name="van Solingen P."/>
            <person name="Specht T."/>
            <person name="Sun J."/>
            <person name="Taheri-Talesh N."/>
            <person name="Takeshita N."/>
            <person name="Ussery D."/>
            <person name="vanKuyk P.A."/>
            <person name="Visser H."/>
            <person name="van de Vondervoort P.J."/>
            <person name="de Vries R.P."/>
            <person name="Walton J."/>
            <person name="Xiang X."/>
            <person name="Xiong Y."/>
            <person name="Zeng A.P."/>
            <person name="Brandt B.W."/>
            <person name="Cornell M.J."/>
            <person name="van den Hondel C.A."/>
            <person name="Visser J."/>
            <person name="Oliver S.G."/>
            <person name="Turner G."/>
        </authorList>
    </citation>
    <scope>GENOME REANNOTATION</scope>
    <source>
        <strain evidence="9">FGSC A4 / ATCC 38163 / CBS 112.46 / NRRL 194 / M139</strain>
    </source>
</reference>
<evidence type="ECO:0000256" key="5">
    <source>
        <dbReference type="ARBA" id="ARBA00023242"/>
    </source>
</evidence>
<dbReference type="InterPro" id="IPR053187">
    <property type="entry name" value="Notoamide_regulator"/>
</dbReference>
<keyword evidence="3" id="KW-0238">DNA-binding</keyword>
<dbReference type="OMA" id="FTWDHPC"/>
<dbReference type="CDD" id="cd12148">
    <property type="entry name" value="fungal_TF_MHR"/>
    <property type="match status" value="1"/>
</dbReference>
<evidence type="ECO:0000256" key="1">
    <source>
        <dbReference type="ARBA" id="ARBA00022723"/>
    </source>
</evidence>
<keyword evidence="1" id="KW-0479">Metal-binding</keyword>
<dbReference type="Gene3D" id="4.10.240.10">
    <property type="entry name" value="Zn(2)-C6 fungal-type DNA-binding domain"/>
    <property type="match status" value="1"/>
</dbReference>
<dbReference type="SUPFAM" id="SSF57701">
    <property type="entry name" value="Zn2/Cys6 DNA-binding domain"/>
    <property type="match status" value="1"/>
</dbReference>
<protein>
    <submittedName>
        <fullName evidence="8">Zn(II)2Cys6 transcription factor (Eurofung)</fullName>
    </submittedName>
</protein>
<dbReference type="OrthoDB" id="2593732at2759"/>
<dbReference type="PANTHER" id="PTHR47256">
    <property type="entry name" value="ZN(II)2CYS6 TRANSCRIPTION FACTOR (EUROFUNG)-RELATED"/>
    <property type="match status" value="1"/>
</dbReference>
<dbReference type="eggNOG" id="ENOG502SP7J">
    <property type="taxonomic scope" value="Eukaryota"/>
</dbReference>
<keyword evidence="4" id="KW-0804">Transcription</keyword>
<dbReference type="AlphaFoldDB" id="Q5B0H5"/>
<keyword evidence="5" id="KW-0539">Nucleus</keyword>
<evidence type="ECO:0000313" key="8">
    <source>
        <dbReference type="EMBL" id="CBF70490.1"/>
    </source>
</evidence>
<sequence length="613" mass="69205">MASNSKDKQLPSIAPGPGPLREIRPLTKNKKSSSACLPCKQAKRKCTGRPAPCKACEATNGNCVFNEHLDLRRKIAAQKAQGDLERYRQLLWDLIKYLRTADDERIYRILEIIRAGGDDGNVEKNIALIIQTASAEGSPIEDTAMDTNEVRRDSRISVEKLCDSPLFQVPCKPWTKVTSDDHLISGLISLYFTWDHPLMQVVDQELFLRDMSAGDTSSEFCSPVLVNSILAVASTYSPYPEVYAVPGDVASRGQHFFEEAEMRWKAEEGRPSLASIQALAIMSHNLKLQGKDDASWLYIRQAVQLGQDIGLFNIPKSGHGNWDQLPDRVRHSSARTAWSLFILNSQFCMDSRKSGNLAVPRLSFDRISLTEKDTVWIPYHSRSSDTELVRKPALLREVMAGLVDLAETIIDMQDLFFDKALDLNLSIKELLKEAERLHSRLQAFLDGMTVIETPPVPQILFLHVKGNQIIITLFEFLLEQQDFERSIGPLKIEQVKSARFHAAMQIAHYLQIYREHYDLQQTPNLMFGPAKSSALALLPFLNDESAYNAFNQLYDFLESFSRRFSAAKQTKCEIDAFFRDSNLASPLEMSGQLTVGARNTRKGFQERVSVARK</sequence>
<feature type="domain" description="Zn(2)-C6 fungal-type" evidence="7">
    <location>
        <begin position="35"/>
        <end position="65"/>
    </location>
</feature>
<keyword evidence="2" id="KW-0805">Transcription regulation</keyword>
<evidence type="ECO:0000256" key="4">
    <source>
        <dbReference type="ARBA" id="ARBA00023163"/>
    </source>
</evidence>
<keyword evidence="9" id="KW-1185">Reference proteome</keyword>
<evidence type="ECO:0000256" key="2">
    <source>
        <dbReference type="ARBA" id="ARBA00023015"/>
    </source>
</evidence>
<dbReference type="RefSeq" id="XP_663559.1">
    <property type="nucleotide sequence ID" value="XM_658467.1"/>
</dbReference>
<dbReference type="GO" id="GO:0003677">
    <property type="term" value="F:DNA binding"/>
    <property type="evidence" value="ECO:0007669"/>
    <property type="project" value="UniProtKB-KW"/>
</dbReference>
<accession>C8V3G2</accession>
<dbReference type="EMBL" id="BN001301">
    <property type="protein sequence ID" value="CBF70490.1"/>
    <property type="molecule type" value="Genomic_DNA"/>
</dbReference>
<dbReference type="GO" id="GO:0006351">
    <property type="term" value="P:DNA-templated transcription"/>
    <property type="evidence" value="ECO:0007669"/>
    <property type="project" value="InterPro"/>
</dbReference>
<dbReference type="InterPro" id="IPR007219">
    <property type="entry name" value="XnlR_reg_dom"/>
</dbReference>
<dbReference type="PROSITE" id="PS00463">
    <property type="entry name" value="ZN2_CY6_FUNGAL_1"/>
    <property type="match status" value="1"/>
</dbReference>
<dbReference type="Proteomes" id="UP000000560">
    <property type="component" value="Chromosome I"/>
</dbReference>
<proteinExistence type="predicted"/>
<dbReference type="PANTHER" id="PTHR47256:SF10">
    <property type="entry name" value="ZN(II)2CYS6 TRANSCRIPTION FACTOR (EUROFUNG)"/>
    <property type="match status" value="1"/>
</dbReference>
<reference evidence="9" key="1">
    <citation type="journal article" date="2005" name="Nature">
        <title>Sequencing of Aspergillus nidulans and comparative analysis with A. fumigatus and A. oryzae.</title>
        <authorList>
            <person name="Galagan J.E."/>
            <person name="Calvo S.E."/>
            <person name="Cuomo C."/>
            <person name="Ma L.J."/>
            <person name="Wortman J.R."/>
            <person name="Batzoglou S."/>
            <person name="Lee S.I."/>
            <person name="Basturkmen M."/>
            <person name="Spevak C.C."/>
            <person name="Clutterbuck J."/>
            <person name="Kapitonov V."/>
            <person name="Jurka J."/>
            <person name="Scazzocchio C."/>
            <person name="Farman M."/>
            <person name="Butler J."/>
            <person name="Purcell S."/>
            <person name="Harris S."/>
            <person name="Braus G.H."/>
            <person name="Draht O."/>
            <person name="Busch S."/>
            <person name="D'Enfert C."/>
            <person name="Bouchier C."/>
            <person name="Goldman G.H."/>
            <person name="Bell-Pedersen D."/>
            <person name="Griffiths-Jones S."/>
            <person name="Doonan J.H."/>
            <person name="Yu J."/>
            <person name="Vienken K."/>
            <person name="Pain A."/>
            <person name="Freitag M."/>
            <person name="Selker E.U."/>
            <person name="Archer D.B."/>
            <person name="Penalva M.A."/>
            <person name="Oakley B.R."/>
            <person name="Momany M."/>
            <person name="Tanaka T."/>
            <person name="Kumagai T."/>
            <person name="Asai K."/>
            <person name="Machida M."/>
            <person name="Nierman W.C."/>
            <person name="Denning D.W."/>
            <person name="Caddick M."/>
            <person name="Hynes M."/>
            <person name="Paoletti M."/>
            <person name="Fischer R."/>
            <person name="Miller B."/>
            <person name="Dyer P."/>
            <person name="Sachs M.S."/>
            <person name="Osmani S.A."/>
            <person name="Birren B.W."/>
        </authorList>
    </citation>
    <scope>NUCLEOTIDE SEQUENCE [LARGE SCALE GENOMIC DNA]</scope>
    <source>
        <strain evidence="9">FGSC A4 / ATCC 38163 / CBS 112.46 / NRRL 194 / M139</strain>
    </source>
</reference>
<dbReference type="InterPro" id="IPR001138">
    <property type="entry name" value="Zn2Cys6_DnaBD"/>
</dbReference>
<accession>Q5B0H5</accession>
<dbReference type="InterPro" id="IPR036864">
    <property type="entry name" value="Zn2-C6_fun-type_DNA-bd_sf"/>
</dbReference>
<dbReference type="CDD" id="cd00067">
    <property type="entry name" value="GAL4"/>
    <property type="match status" value="1"/>
</dbReference>
<organism evidence="8 9">
    <name type="scientific">Emericella nidulans (strain FGSC A4 / ATCC 38163 / CBS 112.46 / NRRL 194 / M139)</name>
    <name type="common">Aspergillus nidulans</name>
    <dbReference type="NCBI Taxonomy" id="227321"/>
    <lineage>
        <taxon>Eukaryota</taxon>
        <taxon>Fungi</taxon>
        <taxon>Dikarya</taxon>
        <taxon>Ascomycota</taxon>
        <taxon>Pezizomycotina</taxon>
        <taxon>Eurotiomycetes</taxon>
        <taxon>Eurotiomycetidae</taxon>
        <taxon>Eurotiales</taxon>
        <taxon>Aspergillaceae</taxon>
        <taxon>Aspergillus</taxon>
        <taxon>Aspergillus subgen. Nidulantes</taxon>
    </lineage>
</organism>
<gene>
    <name evidence="8" type="ORF">ANIA_05955</name>
</gene>
<dbReference type="Pfam" id="PF04082">
    <property type="entry name" value="Fungal_trans"/>
    <property type="match status" value="1"/>
</dbReference>
<dbReference type="GO" id="GO:0008270">
    <property type="term" value="F:zinc ion binding"/>
    <property type="evidence" value="ECO:0007669"/>
    <property type="project" value="InterPro"/>
</dbReference>
<dbReference type="SMART" id="SM00066">
    <property type="entry name" value="GAL4"/>
    <property type="match status" value="1"/>
</dbReference>
<dbReference type="KEGG" id="ani:ANIA_05955"/>
<dbReference type="VEuPathDB" id="FungiDB:AN5955"/>
<dbReference type="InParanoid" id="Q5B0H5"/>
<evidence type="ECO:0000256" key="6">
    <source>
        <dbReference type="SAM" id="MobiDB-lite"/>
    </source>
</evidence>
<name>Q5B0H5_EMENI</name>
<feature type="region of interest" description="Disordered" evidence="6">
    <location>
        <begin position="1"/>
        <end position="29"/>
    </location>
</feature>
<evidence type="ECO:0000259" key="7">
    <source>
        <dbReference type="PROSITE" id="PS50048"/>
    </source>
</evidence>